<protein>
    <submittedName>
        <fullName evidence="1">IPExxxVDY family protein</fullName>
    </submittedName>
</protein>
<dbReference type="AlphaFoldDB" id="A0A3N0WT98"/>
<reference evidence="2" key="2">
    <citation type="submission" date="2018-11" db="EMBL/GenBank/DDBJ databases">
        <title>Proposal to divide the Flavobacteriaceae and reorganize its genera based on Amino Acid Identity values calculated from whole genome sequences.</title>
        <authorList>
            <person name="Nicholson A.C."/>
            <person name="Gulvik C.A."/>
            <person name="Whitney A.M."/>
            <person name="Humrighouse B.W."/>
            <person name="Bell M."/>
            <person name="Holmens B."/>
            <person name="Steigerwalt A."/>
            <person name="Villarma A."/>
            <person name="Sheth M."/>
            <person name="Batra D."/>
            <person name="Pryor J."/>
            <person name="Bernardet J.-F."/>
            <person name="Hugo C."/>
            <person name="Kampfer P."/>
            <person name="Newman J."/>
            <person name="Mcquiston J.R."/>
        </authorList>
    </citation>
    <scope>NUCLEOTIDE SEQUENCE [LARGE SCALE GENOMIC DNA]</scope>
    <source>
        <strain evidence="2">H3056</strain>
    </source>
</reference>
<proteinExistence type="predicted"/>
<organism evidence="1 2">
    <name type="scientific">Kaistella daneshvariae</name>
    <dbReference type="NCBI Taxonomy" id="2487074"/>
    <lineage>
        <taxon>Bacteria</taxon>
        <taxon>Pseudomonadati</taxon>
        <taxon>Bacteroidota</taxon>
        <taxon>Flavobacteriia</taxon>
        <taxon>Flavobacteriales</taxon>
        <taxon>Weeksellaceae</taxon>
        <taxon>Chryseobacterium group</taxon>
        <taxon>Kaistella</taxon>
    </lineage>
</organism>
<sequence>MKAQKIILDIDHEDEITIGLVRLAKDVPDYELFYHLNSLNPFNFKRIDDLLVRGNVSDYYFPRFRAFHNTTQVCVYFISNRASQVIQTKTSHELFSGDEDYGFLLKNFQDVDYIIKTSEQIDDFSVILLPENLMFQIQNYHLSPDEELYQLIQYYD</sequence>
<dbReference type="Proteomes" id="UP000270224">
    <property type="component" value="Unassembled WGS sequence"/>
</dbReference>
<dbReference type="EMBL" id="RJUG01000004">
    <property type="protein sequence ID" value="ROI08155.1"/>
    <property type="molecule type" value="Genomic_DNA"/>
</dbReference>
<accession>A0A3N0WT98</accession>
<name>A0A3N0WT98_9FLAO</name>
<comment type="caution">
    <text evidence="1">The sequence shown here is derived from an EMBL/GenBank/DDBJ whole genome shotgun (WGS) entry which is preliminary data.</text>
</comment>
<evidence type="ECO:0000313" key="2">
    <source>
        <dbReference type="Proteomes" id="UP000270224"/>
    </source>
</evidence>
<dbReference type="InterPro" id="IPR047690">
    <property type="entry name" value="IPExxxVDY_fam"/>
</dbReference>
<reference evidence="2" key="1">
    <citation type="submission" date="2018-11" db="EMBL/GenBank/DDBJ databases">
        <title>Proposal to divide the Flavobacteriaceae and reorganize its genera based on Amino Acid Identity values calculated from whole genome sequences.</title>
        <authorList>
            <person name="Nicholson A.C."/>
            <person name="Gulvik C.A."/>
            <person name="Whitney A.M."/>
            <person name="Humrighouse B.W."/>
            <person name="Bell M."/>
            <person name="Holmes B."/>
            <person name="Steigerwalt A."/>
            <person name="Villarma A."/>
            <person name="Sheth M."/>
            <person name="Batra D."/>
            <person name="Pryor J."/>
            <person name="Bernardet J.-F."/>
            <person name="Hugo C."/>
            <person name="Kampfer P."/>
            <person name="Newman J."/>
            <person name="Mcquiston J.R."/>
        </authorList>
    </citation>
    <scope>NUCLEOTIDE SEQUENCE [LARGE SCALE GENOMIC DNA]</scope>
    <source>
        <strain evidence="2">H3056</strain>
    </source>
</reference>
<dbReference type="OrthoDB" id="1270723at2"/>
<evidence type="ECO:0000313" key="1">
    <source>
        <dbReference type="EMBL" id="ROI08155.1"/>
    </source>
</evidence>
<dbReference type="NCBIfam" id="NF033205">
    <property type="entry name" value="IPExxxVDY"/>
    <property type="match status" value="1"/>
</dbReference>
<dbReference type="RefSeq" id="WP_123266461.1">
    <property type="nucleotide sequence ID" value="NZ_RJUG01000004.1"/>
</dbReference>
<gene>
    <name evidence="1" type="ORF">EGI11_10955</name>
</gene>